<dbReference type="Proteomes" id="UP001597549">
    <property type="component" value="Unassembled WGS sequence"/>
</dbReference>
<organism evidence="2 3">
    <name type="scientific">Flavobacterium ardleyense</name>
    <dbReference type="NCBI Taxonomy" id="2038737"/>
    <lineage>
        <taxon>Bacteria</taxon>
        <taxon>Pseudomonadati</taxon>
        <taxon>Bacteroidota</taxon>
        <taxon>Flavobacteriia</taxon>
        <taxon>Flavobacteriales</taxon>
        <taxon>Flavobacteriaceae</taxon>
        <taxon>Flavobacterium</taxon>
    </lineage>
</organism>
<keyword evidence="1" id="KW-1133">Transmembrane helix</keyword>
<keyword evidence="3" id="KW-1185">Reference proteome</keyword>
<feature type="transmembrane region" description="Helical" evidence="1">
    <location>
        <begin position="28"/>
        <end position="44"/>
    </location>
</feature>
<name>A0ABW5ZAW6_9FLAO</name>
<proteinExistence type="predicted"/>
<accession>A0ABW5ZAW6</accession>
<feature type="transmembrane region" description="Helical" evidence="1">
    <location>
        <begin position="171"/>
        <end position="192"/>
    </location>
</feature>
<feature type="transmembrane region" description="Helical" evidence="1">
    <location>
        <begin position="204"/>
        <end position="222"/>
    </location>
</feature>
<comment type="caution">
    <text evidence="2">The sequence shown here is derived from an EMBL/GenBank/DDBJ whole genome shotgun (WGS) entry which is preliminary data.</text>
</comment>
<evidence type="ECO:0000313" key="3">
    <source>
        <dbReference type="Proteomes" id="UP001597549"/>
    </source>
</evidence>
<reference evidence="3" key="1">
    <citation type="journal article" date="2019" name="Int. J. Syst. Evol. Microbiol.">
        <title>The Global Catalogue of Microorganisms (GCM) 10K type strain sequencing project: providing services to taxonomists for standard genome sequencing and annotation.</title>
        <authorList>
            <consortium name="The Broad Institute Genomics Platform"/>
            <consortium name="The Broad Institute Genome Sequencing Center for Infectious Disease"/>
            <person name="Wu L."/>
            <person name="Ma J."/>
        </authorList>
    </citation>
    <scope>NUCLEOTIDE SEQUENCE [LARGE SCALE GENOMIC DNA]</scope>
    <source>
        <strain evidence="3">KCTC 52644</strain>
    </source>
</reference>
<evidence type="ECO:0000313" key="2">
    <source>
        <dbReference type="EMBL" id="MFD2909596.1"/>
    </source>
</evidence>
<feature type="transmembrane region" description="Helical" evidence="1">
    <location>
        <begin position="50"/>
        <end position="70"/>
    </location>
</feature>
<keyword evidence="1" id="KW-0472">Membrane</keyword>
<gene>
    <name evidence="2" type="ORF">ACFSX9_12735</name>
</gene>
<keyword evidence="1" id="KW-0812">Transmembrane</keyword>
<protein>
    <recommendedName>
        <fullName evidence="4">YcxB-like protein domain-containing protein</fullName>
    </recommendedName>
</protein>
<evidence type="ECO:0008006" key="4">
    <source>
        <dbReference type="Google" id="ProtNLM"/>
    </source>
</evidence>
<dbReference type="EMBL" id="JBHUOL010000018">
    <property type="protein sequence ID" value="MFD2909596.1"/>
    <property type="molecule type" value="Genomic_DNA"/>
</dbReference>
<sequence>MNLEFEMFRKDYKKSLLELLFIEYKKRFLLIFALALISSIAFTKNNYFQLNMFLFCFMIVNVLLFSKSFYNIFKTDKLVRNNPLYIGEKSISVHSDGIVAGVENPIKYDWNLITKIINSRNYILVGLQNNTVITIKKAGINDADISKFVSSVESNIQLKKETKVITKNQSIYWLGIAGFIPAVGLIIGGFLIHFGFKKKVNKMIFIGLANILFNILIMFLIFTNNNSNLKDSNSEFENHSLSEVAKGLDGFKSINGHYPDSLVELRTQNILFDDKGMFTERYFLFMKRSIKLYYKKSANDYILKAYGADEIINASDPVYPETKKDQE</sequence>
<evidence type="ECO:0000256" key="1">
    <source>
        <dbReference type="SAM" id="Phobius"/>
    </source>
</evidence>
<dbReference type="RefSeq" id="WP_379808231.1">
    <property type="nucleotide sequence ID" value="NZ_JBHUOL010000018.1"/>
</dbReference>